<keyword evidence="2" id="KW-0813">Transport</keyword>
<name>A0A2N5NCX2_9BACL</name>
<dbReference type="InterPro" id="IPR036259">
    <property type="entry name" value="MFS_trans_sf"/>
</dbReference>
<keyword evidence="3" id="KW-1185">Reference proteome</keyword>
<dbReference type="EMBL" id="NFEZ01000001">
    <property type="protein sequence ID" value="PLT48201.1"/>
    <property type="molecule type" value="Genomic_DNA"/>
</dbReference>
<dbReference type="PANTHER" id="PTHR11328">
    <property type="entry name" value="MAJOR FACILITATOR SUPERFAMILY DOMAIN-CONTAINING PROTEIN"/>
    <property type="match status" value="1"/>
</dbReference>
<dbReference type="SUPFAM" id="SSF103473">
    <property type="entry name" value="MFS general substrate transporter"/>
    <property type="match status" value="1"/>
</dbReference>
<accession>A0A2N5NCX2</accession>
<evidence type="ECO:0000256" key="1">
    <source>
        <dbReference type="SAM" id="Phobius"/>
    </source>
</evidence>
<keyword evidence="1" id="KW-0472">Membrane</keyword>
<dbReference type="InterPro" id="IPR039672">
    <property type="entry name" value="MFS_2"/>
</dbReference>
<keyword evidence="1" id="KW-1133">Transmembrane helix</keyword>
<feature type="transmembrane region" description="Helical" evidence="1">
    <location>
        <begin position="248"/>
        <end position="271"/>
    </location>
</feature>
<feature type="transmembrane region" description="Helical" evidence="1">
    <location>
        <begin position="199"/>
        <end position="217"/>
    </location>
</feature>
<organism evidence="2 3">
    <name type="scientific">Paenibacillus pasadenensis</name>
    <dbReference type="NCBI Taxonomy" id="217090"/>
    <lineage>
        <taxon>Bacteria</taxon>
        <taxon>Bacillati</taxon>
        <taxon>Bacillota</taxon>
        <taxon>Bacilli</taxon>
        <taxon>Bacillales</taxon>
        <taxon>Paenibacillaceae</taxon>
        <taxon>Paenibacillus</taxon>
    </lineage>
</organism>
<keyword evidence="1" id="KW-0812">Transmembrane</keyword>
<feature type="transmembrane region" description="Helical" evidence="1">
    <location>
        <begin position="283"/>
        <end position="304"/>
    </location>
</feature>
<feature type="transmembrane region" description="Helical" evidence="1">
    <location>
        <begin position="316"/>
        <end position="332"/>
    </location>
</feature>
<sequence length="460" mass="49756">MQTETQPQPGRRPEAGQARLGRGINSSWTYGLGMLAMMVPSQAFLSFYSYYYVDKLGLGIGLATLARTIYLVWDAVNQPLLGYWSDRTRSRWGRRKPWLYGALPAFAAVFIGLFSVPDGVAATAAEGGLALFYWFLAALVLFETASSVIWVNYGALLPELFAGAAARAKASAVQQGFQMLAILIGTAATPLLFQRLGFGGMSFVYAAVFLVCMLAFLRRLREPPESRSQPPLPFLQAFRVTLSNRSFWIFHLANSFAQTVNGLLSSMIPFYAKYALGIPESQVSLLLASVFVPVIPLVAVWYVIARRLGGLRSWRLALAAYGVSAVPLWIAQGLGGGIAAGVCIGFGLAGFLVTPAVLSGRIIDLDAERTGRRREGVYTAVGGFITRSSGLLSAVAFWIVGLLLGYRSGADPGPHPELAFRVLISLVPVGLLAVSVAISLLYREEEEGPHDKPQEAHPEL</sequence>
<proteinExistence type="predicted"/>
<feature type="transmembrane region" description="Helical" evidence="1">
    <location>
        <begin position="131"/>
        <end position="155"/>
    </location>
</feature>
<feature type="transmembrane region" description="Helical" evidence="1">
    <location>
        <begin position="338"/>
        <end position="363"/>
    </location>
</feature>
<dbReference type="GO" id="GO:0005886">
    <property type="term" value="C:plasma membrane"/>
    <property type="evidence" value="ECO:0007669"/>
    <property type="project" value="TreeGrafter"/>
</dbReference>
<reference evidence="2 3" key="1">
    <citation type="submission" date="2017-05" db="EMBL/GenBank/DDBJ databases">
        <title>Functional genome analysis of Paenibacillus pasadenensis strain R16: insights on endophytic life style and antifungal activity.</title>
        <authorList>
            <person name="Passera A."/>
            <person name="Marcolungo L."/>
            <person name="Casati P."/>
            <person name="Brasca M."/>
            <person name="Quaglino F."/>
            <person name="Delledonne M."/>
        </authorList>
    </citation>
    <scope>NUCLEOTIDE SEQUENCE [LARGE SCALE GENOMIC DNA]</scope>
    <source>
        <strain evidence="2 3">R16</strain>
    </source>
</reference>
<protein>
    <submittedName>
        <fullName evidence="2">Putative sugar transporter</fullName>
    </submittedName>
</protein>
<keyword evidence="2" id="KW-0762">Sugar transport</keyword>
<dbReference type="Gene3D" id="1.20.1250.20">
    <property type="entry name" value="MFS general substrate transporter like domains"/>
    <property type="match status" value="2"/>
</dbReference>
<feature type="transmembrane region" description="Helical" evidence="1">
    <location>
        <begin position="97"/>
        <end position="116"/>
    </location>
</feature>
<dbReference type="GO" id="GO:0008643">
    <property type="term" value="P:carbohydrate transport"/>
    <property type="evidence" value="ECO:0007669"/>
    <property type="project" value="InterPro"/>
</dbReference>
<feature type="transmembrane region" description="Helical" evidence="1">
    <location>
        <begin position="28"/>
        <end position="50"/>
    </location>
</feature>
<dbReference type="PANTHER" id="PTHR11328:SF24">
    <property type="entry name" value="MAJOR FACILITATOR SUPERFAMILY (MFS) PROFILE DOMAIN-CONTAINING PROTEIN"/>
    <property type="match status" value="1"/>
</dbReference>
<evidence type="ECO:0000313" key="2">
    <source>
        <dbReference type="EMBL" id="PLT48201.1"/>
    </source>
</evidence>
<dbReference type="Proteomes" id="UP000234789">
    <property type="component" value="Unassembled WGS sequence"/>
</dbReference>
<dbReference type="AlphaFoldDB" id="A0A2N5NCX2"/>
<feature type="transmembrane region" description="Helical" evidence="1">
    <location>
        <begin position="418"/>
        <end position="442"/>
    </location>
</feature>
<feature type="transmembrane region" description="Helical" evidence="1">
    <location>
        <begin position="384"/>
        <end position="406"/>
    </location>
</feature>
<comment type="caution">
    <text evidence="2">The sequence shown here is derived from an EMBL/GenBank/DDBJ whole genome shotgun (WGS) entry which is preliminary data.</text>
</comment>
<dbReference type="GO" id="GO:0015293">
    <property type="term" value="F:symporter activity"/>
    <property type="evidence" value="ECO:0007669"/>
    <property type="project" value="InterPro"/>
</dbReference>
<gene>
    <name evidence="2" type="ORF">B8V81_0333</name>
</gene>
<evidence type="ECO:0000313" key="3">
    <source>
        <dbReference type="Proteomes" id="UP000234789"/>
    </source>
</evidence>
<dbReference type="Pfam" id="PF13347">
    <property type="entry name" value="MFS_2"/>
    <property type="match status" value="1"/>
</dbReference>
<feature type="transmembrane region" description="Helical" evidence="1">
    <location>
        <begin position="176"/>
        <end position="193"/>
    </location>
</feature>